<evidence type="ECO:0000313" key="2">
    <source>
        <dbReference type="Proteomes" id="UP001244011"/>
    </source>
</evidence>
<reference evidence="1" key="1">
    <citation type="submission" date="2023-06" db="EMBL/GenBank/DDBJ databases">
        <title>Genome-scale phylogeny and comparative genomics of the fungal order Sordariales.</title>
        <authorList>
            <consortium name="Lawrence Berkeley National Laboratory"/>
            <person name="Hensen N."/>
            <person name="Bonometti L."/>
            <person name="Westerberg I."/>
            <person name="Brannstrom I.O."/>
            <person name="Guillou S."/>
            <person name="Cros-Aarteil S."/>
            <person name="Calhoun S."/>
            <person name="Haridas S."/>
            <person name="Kuo A."/>
            <person name="Mondo S."/>
            <person name="Pangilinan J."/>
            <person name="Riley R."/>
            <person name="Labutti K."/>
            <person name="Andreopoulos B."/>
            <person name="Lipzen A."/>
            <person name="Chen C."/>
            <person name="Yanf M."/>
            <person name="Daum C."/>
            <person name="Ng V."/>
            <person name="Clum A."/>
            <person name="Steindorff A."/>
            <person name="Ohm R."/>
            <person name="Martin F."/>
            <person name="Silar P."/>
            <person name="Natvig D."/>
            <person name="Lalanne C."/>
            <person name="Gautier V."/>
            <person name="Ament-Velasquez S.L."/>
            <person name="Kruys A."/>
            <person name="Hutchinson M.I."/>
            <person name="Powell A.J."/>
            <person name="Barry K."/>
            <person name="Miller A.N."/>
            <person name="Grigoriev I.V."/>
            <person name="Debuchy R."/>
            <person name="Gladieux P."/>
            <person name="Thoren M.H."/>
            <person name="Johannesson H."/>
        </authorList>
    </citation>
    <scope>NUCLEOTIDE SEQUENCE</scope>
    <source>
        <strain evidence="1">8032-3</strain>
    </source>
</reference>
<comment type="caution">
    <text evidence="1">The sequence shown here is derived from an EMBL/GenBank/DDBJ whole genome shotgun (WGS) entry which is preliminary data.</text>
</comment>
<name>A0AAJ0FII3_9PEZI</name>
<dbReference type="GeneID" id="85309496"/>
<dbReference type="Proteomes" id="UP001244011">
    <property type="component" value="Unassembled WGS sequence"/>
</dbReference>
<dbReference type="AlphaFoldDB" id="A0AAJ0FII3"/>
<sequence length="204" mass="23311">MGQETLADDLVPNLDLETANRHNAKRQRGMAIENNAGEFYCQRLSQDCFVQAAVLLFFNLLCNIPVDYVTKIIFAHKSKKGYRLNRKWENKAVKSLLKVAGVKVREMKSLILYDNSILRPDITVIEAVSGSSTSSFNNWESWYKNRVAVRVFDPVGLSQSSTTKNIQSIIAWVDSVLMQRLVSYCLPLSDDKIAFYLKFDQNYI</sequence>
<keyword evidence="2" id="KW-1185">Reference proteome</keyword>
<evidence type="ECO:0000313" key="1">
    <source>
        <dbReference type="EMBL" id="KAK1762135.1"/>
    </source>
</evidence>
<gene>
    <name evidence="1" type="ORF">QBC33DRAFT_519806</name>
</gene>
<dbReference type="EMBL" id="MU839042">
    <property type="protein sequence ID" value="KAK1762135.1"/>
    <property type="molecule type" value="Genomic_DNA"/>
</dbReference>
<protein>
    <submittedName>
        <fullName evidence="1">Uncharacterized protein</fullName>
    </submittedName>
</protein>
<organism evidence="1 2">
    <name type="scientific">Phialemonium atrogriseum</name>
    <dbReference type="NCBI Taxonomy" id="1093897"/>
    <lineage>
        <taxon>Eukaryota</taxon>
        <taxon>Fungi</taxon>
        <taxon>Dikarya</taxon>
        <taxon>Ascomycota</taxon>
        <taxon>Pezizomycotina</taxon>
        <taxon>Sordariomycetes</taxon>
        <taxon>Sordariomycetidae</taxon>
        <taxon>Cephalothecales</taxon>
        <taxon>Cephalothecaceae</taxon>
        <taxon>Phialemonium</taxon>
    </lineage>
</organism>
<accession>A0AAJ0FII3</accession>
<proteinExistence type="predicted"/>
<dbReference type="RefSeq" id="XP_060278348.1">
    <property type="nucleotide sequence ID" value="XM_060426309.1"/>
</dbReference>